<dbReference type="Gramene" id="ONIVA06G10080.1">
    <property type="protein sequence ID" value="ONIVA06G10080.1"/>
    <property type="gene ID" value="ONIVA06G10080"/>
</dbReference>
<reference evidence="2" key="1">
    <citation type="submission" date="2015-04" db="UniProtKB">
        <authorList>
            <consortium name="EnsemblPlants"/>
        </authorList>
    </citation>
    <scope>IDENTIFICATION</scope>
    <source>
        <strain evidence="2">SL10</strain>
    </source>
</reference>
<evidence type="ECO:0000313" key="3">
    <source>
        <dbReference type="Proteomes" id="UP000006591"/>
    </source>
</evidence>
<accession>A0A0E0HN79</accession>
<name>A0A0E0HN79_ORYNI</name>
<dbReference type="Proteomes" id="UP000006591">
    <property type="component" value="Chromosome 6"/>
</dbReference>
<evidence type="ECO:0000256" key="1">
    <source>
        <dbReference type="SAM" id="MobiDB-lite"/>
    </source>
</evidence>
<feature type="region of interest" description="Disordered" evidence="1">
    <location>
        <begin position="83"/>
        <end position="125"/>
    </location>
</feature>
<keyword evidence="3" id="KW-1185">Reference proteome</keyword>
<organism evidence="2">
    <name type="scientific">Oryza nivara</name>
    <name type="common">Indian wild rice</name>
    <name type="synonym">Oryza sativa f. spontanea</name>
    <dbReference type="NCBI Taxonomy" id="4536"/>
    <lineage>
        <taxon>Eukaryota</taxon>
        <taxon>Viridiplantae</taxon>
        <taxon>Streptophyta</taxon>
        <taxon>Embryophyta</taxon>
        <taxon>Tracheophyta</taxon>
        <taxon>Spermatophyta</taxon>
        <taxon>Magnoliopsida</taxon>
        <taxon>Liliopsida</taxon>
        <taxon>Poales</taxon>
        <taxon>Poaceae</taxon>
        <taxon>BOP clade</taxon>
        <taxon>Oryzoideae</taxon>
        <taxon>Oryzeae</taxon>
        <taxon>Oryzinae</taxon>
        <taxon>Oryza</taxon>
    </lineage>
</organism>
<dbReference type="EnsemblPlants" id="ONIVA06G10080.1">
    <property type="protein sequence ID" value="ONIVA06G10080.1"/>
    <property type="gene ID" value="ONIVA06G10080"/>
</dbReference>
<sequence>MIFFSCPYLIYCSKLERSHNSTVSRLLQNCKALFGWAGNGWDQGPIPMDHPGEETISAHVKLYVRLSPSVNFSPAHHGVSLCCPPGKKSPTLQRSGKIPREERRRNEDPDATAGAARSGGAQLSPPAATFSPRWEHCSWVTEAHGGISAKIKHLHSICSLALSWLVLFILKKQLNCNHFDYFVTLSCMHL</sequence>
<feature type="compositionally biased region" description="Basic and acidic residues" evidence="1">
    <location>
        <begin position="98"/>
        <end position="108"/>
    </location>
</feature>
<reference evidence="2" key="2">
    <citation type="submission" date="2018-04" db="EMBL/GenBank/DDBJ databases">
        <title>OnivRS2 (Oryza nivara Reference Sequence Version 2).</title>
        <authorList>
            <person name="Zhang J."/>
            <person name="Kudrna D."/>
            <person name="Lee S."/>
            <person name="Talag J."/>
            <person name="Rajasekar S."/>
            <person name="Welchert J."/>
            <person name="Hsing Y.-I."/>
            <person name="Wing R.A."/>
        </authorList>
    </citation>
    <scope>NUCLEOTIDE SEQUENCE [LARGE SCALE GENOMIC DNA]</scope>
    <source>
        <strain evidence="2">SL10</strain>
    </source>
</reference>
<evidence type="ECO:0000313" key="2">
    <source>
        <dbReference type="EnsemblPlants" id="ONIVA06G10080.1"/>
    </source>
</evidence>
<dbReference type="AlphaFoldDB" id="A0A0E0HN79"/>
<protein>
    <submittedName>
        <fullName evidence="2">Uncharacterized protein</fullName>
    </submittedName>
</protein>
<proteinExistence type="predicted"/>
<dbReference type="HOGENOM" id="CLU_123061_0_0_1"/>